<comment type="caution">
    <text evidence="1">The sequence shown here is derived from an EMBL/GenBank/DDBJ whole genome shotgun (WGS) entry which is preliminary data.</text>
</comment>
<accession>A0ACB7ZLV7</accession>
<organism evidence="1 2">
    <name type="scientific">Vaccinium darrowii</name>
    <dbReference type="NCBI Taxonomy" id="229202"/>
    <lineage>
        <taxon>Eukaryota</taxon>
        <taxon>Viridiplantae</taxon>
        <taxon>Streptophyta</taxon>
        <taxon>Embryophyta</taxon>
        <taxon>Tracheophyta</taxon>
        <taxon>Spermatophyta</taxon>
        <taxon>Magnoliopsida</taxon>
        <taxon>eudicotyledons</taxon>
        <taxon>Gunneridae</taxon>
        <taxon>Pentapetalae</taxon>
        <taxon>asterids</taxon>
        <taxon>Ericales</taxon>
        <taxon>Ericaceae</taxon>
        <taxon>Vaccinioideae</taxon>
        <taxon>Vaccinieae</taxon>
        <taxon>Vaccinium</taxon>
    </lineage>
</organism>
<dbReference type="Proteomes" id="UP000828048">
    <property type="component" value="Chromosome 9"/>
</dbReference>
<gene>
    <name evidence="1" type="ORF">Vadar_021027</name>
</gene>
<name>A0ACB7ZLV7_9ERIC</name>
<proteinExistence type="predicted"/>
<sequence length="5463" mass="618788">MAVYQRSRLEFELERFLSRCPKLASVPRLNSLLQQGHSLTEEEVVNSVAELFLNPNYTIPLVGCFRFIAQKIVDRAVMLLQLVPDLTSSSDAPTVESEKNEILRETGNLDDVVGVVDVYIRSGRTLVLHELACLAFCRALDLAPFLLGSALSYFKFAPPPFERIKQRKYISELSLKTGTQYLLNVIRASYRLLLARPEVFAALWDWSCFLDLVPQPADLDPGDDAKLNENVSDMKWCGIQILSVVLKISDRATSNIGLGPEDAFACLLRWQEFCQDVSLEKAGWYIEPLSHEESPSFDGNLGISQENRLRTSTPAFAAPSSLTFHDIEPTHRNRRLASRTVTSARHPFFLTSTMKKSFEMVQLAVDQKWPVLLYGPPGAGKTKLINELAWDSGSQVLSIHMDEQIDGKTLIGSYVCSEKPGEFRWQPGSLTQAIINGIWVVFEDIDKAPSDVQSILLPLLEGASSFLTGHGEVIGVAEGFRLFATVSSSKFDISAEVGQSALGALWRRVMIGTPSGDDLISIVKARYPDLESLVDRLIETFERVNQLARFQFGISASSSSLSRFSLRDLMKWCKRIDALGFSVSGDGLPTYACSCIYQEAVDIFASFTTSVDNRLNIMKCIAKMWALPISAAETLYPVNKPVIQELRSDLCIGRISLQRAQKAFHYERKPFVEIRSAIHVLERIACSVKLSEPVLLVGETGTGKTTLVQSLALRLGQKLTVLNLSQQSDVADLLGGFKPMNAQFVCIPLYKEFDNLFTSTFPSKDNEDFLVHLKKYVNDKNWKKLLSGFQKGVRKILEIGRSGPGTKRKRPLGEELLKAWEDFSLKLETAHAQINDSAGMIFSFVEGAFVTALRNGEWILLDEVNLAPPETLQRVIGVLEEDNSSLCLAERGDIDYVHRHHNFRLFACMNPATDAGKRDLPYSLRSRFTEYFVDDVLDDEDLIMFINQFMDDSHSDVEIVKQIVRFYKAAKKESEERLQDGANQKPQYSLRSLYRALEYTKKARRKFGFLKALYDGFCMFFMTLLDGASAKLMHQMISSFLLGGNIPPHVPFDGYLIVGDKSRLDNLSENYVLTRSVKEHLKNLARAIFVGRYPVLLQGPTSSGKTSLVQYLAEITGHEFVRINNHEHTDLQEYLGSYITDASGRLTFHEGILVKAVRKGYWIVLDELNLAPSDVLEALNRLLDDNRELFIPELQETIRAHPGFMLFATQNPPTFYGGRKILSRAFRNRFVEVHVDEIPDGELSEILEKRCKIPESYAKKMVEVMKELQLHRQSSKVFAGKHGFITPRDLFRWADRFRTFGNSYEDLARDGYFLLAERLRDESEKIVVQEVLERQLRVKLTINSLYRKDPAGRDKILSLRYGSGNIAWTESMWRLYFLIERCYKMREPVLLVGETGGGKTTVCQLLSIVLGSTLHILNCHQYTETSDFLGGFFPVRERSVIASEFKNLCEQVMLSKAIVYFPGAANISADIGEASTTIGQLDLVINSYREGLVSHPEVTLEDLDSIEKLNLQLSQLHQKWQTIFMWQDGPLVQAMKNGDLLLVDEISLADDSVLERLNSVLEPERKLSLAEKGGLDLEKITAHPDFMILATMNPGGDYGKKELSPALRNRFTEIWVPPVNDLNELRTIALQRISEPGRSYVVDSLLNFWQWFNQLQTGRTLSVRDLLSWLAFIDATEGNLPPEDALIHGAFLVLLDGISLGSGISKGYAGELRERCLSFLLEQLKMSSSSLDYSNISIMANYGWSDVRSSADTSCDDNMQCDNLFGVHPFYIDNGDDVVEKGQFEFVAPTTNRNTLRVLRALQLPKPVLLEGSPGVGKTSLIEAIGKFSGHSVVRINLSEQTDIMDLLGSDLPVESDEGMQFAWHDGILLQALKKGSWVLLDELNLAPQSVLEGLNAILDHRAEVFIPELGVTFKCPPSFRIFACQNPSAQGGGRKGLPKSFLNRFTKVYVDELTDGDYECICRSLYPSIPESLLHHLISFNKRLHKDTMLHLKFAQEGSPWEFNLRDVIRSCQIIQGAPEGLKQDCFLNIIYVQRMRTAADRRKVVQLYEEVFGRKPYLNPYPRVQLNPQYLVVGNTHIERNRYQSSKSSNRELKILPGLRHSLEAAALCVQHEWLSILVGPSSSGKTSLVRLLAQLTGNVLNEISLSSASDITDLLGSFEQYNAFRHFQLAIARVEFYVSEYCSLQLESSAKEFLKRRKELMTRWLVFLSSIGCGPTSSPTLNADHWRARTFGSVPFLVEIIENLKLDLAANRLPISWSCKDLDRTLKTITKLHGDYHKRAYSAKFEWVTGVLVKAIENGEWIVLENANLCNPTVLDRINSLVEPHGSITVNECGGVDGKPLVLHPHPKFRMFLTVDPRYGEVSRAMRNRGVEIYMMQPCWMLDGGSGDSCDESELKDVKRFLILSGIPVPTMVASMAKAHIYAKVEGSRLDVKITYLELVRWVQLFHRLLTNGNWPVWSLHISWEHTYLSSLGEAEGKEIVAYAIISYLSIGELYKPESPQGYSLCLPGGWPTPLKLRDYEWYSKEASVKQNFMYLEFLGASNASYRFRSTWDQSPVERALSATGSMGPYLLDAKILHIMMFPNYVNEITAQYSGLAENNLVLVGKKLMFAANWTVEQATENDIKLYLLWFRWFASRLHPFRDLFSSFQDLLKKELEHPIWNCIVRCRHELMSHHEVNLESRPVPMLSTELVDLFPSSDASKSSRELLLKAIDCVPLLRISFGQWHAESEYDFSEKNLCLVPVLRSLRRVEERVLDVLVGSSSFDVLSQLYSDLLEDHISFWKGTTSSEFEMSIISWRSLTKNVAKLHAFCPREVKKFQVEGKNLGRVSSWSFHSQKSLLWVHGGHPSLPYSADLCQKQQQLLNFCEVNWPRNRKLRREALDDCLVEAAVSSIPALRHLAMEAVGMSSYITGEDHDDELNVVQQLEEMYQMLLTRLECEKKKLEDAVASTKRAHPVANLAACCCFPPDLLWRRSGFDSWQDTLPIIDHTSFDLDMELLQELSQIVLVEAEELKLALSNISGLLKPTLDLSLNFSSRPPTDFLPHRKILWTLDALTSVNSENAKISSFVLEMWFSWHSFLWTIQDVLAKNIAIMDGNAISVPHMLFQPVRMATVDRLLETTLPIKDYSTHCLKIRASSSTLWQSSPAVANVQTFLLSTARSLFQQIIYAHRKSFSADKYAAIKSILSSFQKNMATQDNTELVLSLLTSSSHHGFVSLVNSVIEPLLGELYLQCSSSDRVYKLGCAWLRLGGLRYRLLIAFDDLDPAMKYSCKYLQLVEKIALLQLENEVRDESAYLAGCLSCGKTEKQRMKFENLKAECKRLKHKIVFRSNPGKFVKLKYECEEFLKLVGTTNDLIKGVGRVDKQHISDQVYNWQVTATCFVDRLSNEYPAYIDVIQPVQVAVYEMKLGLSLLLSSTMQKKVLYGMGQDDMDRVQETIYSFMRFPRVFTSEAVSVKINRGVARSRCDVDFPIDIRGMDMNLLENLASSAADDRSDKKVSDLQLKLAIHHNVLLRVAHSIAEVQLLDNASFTLLDKIFDEFASLWMNMKVRTRTKQEHEAQQFKFKPRALKIDSIIESDISSLVGSLPNDTMSEWQDWLLKEEVAVKKSEEEDDALEEEWNLMKDSIMNNMVHVHNQLFGFMDLVQTPRIFKVSEEERLSSFTESYRLGGRMIKCLEGSLSSDLDAKLAPEHLFRLCLEHEQKFNLSHQSAHAYNFYKDPNAPEMAKMVEGVIILQDRIVVLLNEWDDHPALQKILDVIEMILAIPLSTPLAKALSGLQFLLNRIRVLQETVSKFPLSGELEPIFHLVSSWQKLEFECWPALLDEVQTQFEINAGNLWFPLYSVLQNRHPADVAEYDRSTIQSLKEFIQTSSVGEFRKRLQLLYAFHGQISTGICRGSYLSPCHTENIKILYNLFGFYVQYLPMILEYMEDKRKGIEMKLKEFSKLGRWEISPCYDSVEKSKHNRQKVKDLIEKYTGSLQHPILDIINQEAPQRGLKLPPALEGPQPLIESSDNKNREMLNVACDQTLFRDKDRATWFSDWKRKVDCVLQKLLLEKTPEFDLLHSSVFGSTISQFLASQSTSIVYQEAHKQVWSTIGNICGTAIDCNELWKDETKSLGKRRALAHLLKLLDGYGLSKHRTTFLEDHFESNQPNQWLMQPSYDTKHLLLTQGGLSSEDTFAATGQLPSFPLESLEGEWEWETANRFYFRSMASVHVLRHICLNFHKDFTLEQVNRSGSFLDHLIEIQQQQRGAAYGFADQLTRLRKCTTLFENLFSSFLVCDTVAGSECSFAQNQNSTYNCMWQQKQLLGSLCSMLVEECLLLKTVESTHFNTCQSVKGAANRVCVFLEKFIPDFQKSKDLLDNLLLGRDRILTSVTAPLYPYVVSKQMEQFVLQNFQMMKEFEKHLRALREQDEDRRSVKEVLLGRLDDILKKVSFLEDDYYGDLQSRHNESSTTCRAETARALEAGFSEAVKETYKHIVEAFHSIGTWNSGDTFSVQSLENITLWKGLFETYVANLQLDVICDAVVKAIELAVNLVNDCNESPHLSFLVGAHMKHLRSLVDSVLAFGQNLLHDFLVVHRMISVITRVLAEIFASLYSKGYGICNEEAIEESNLDKTQEAKGTGMGEGAGQTDVSDQITDEDQLLGDSEKPNDERADLGDVPSKNDKGIEMEQDFAADTFSVSEESGDNEDEDGEDEQLDSAMGETGADSEIIDEKLWDNKDEEENLENKKDKYESGPSVKDTDSSGRELRAKDDSDSATPADEAGDSNPNEVDEHDDMDNAENMDDMNLDKGEAFADPTGLNVDEPTEESEDIEMDEQENAEDAGPDELDESHEIANSDEQKNKSMDECPEETEDEEQGGNSEKDGMGGTDEEAKEMDLVGPEKDVLNSSTPDKTIDQVPNAESTTQPKGDSQAADLGEIAPEAVEAKWSNTSDTQNDLAPMEGQHNTSEVEITVPDSSKRGRISDDQQPRNQLPQHHDSSSSQKLQPNPCRNIGDALEEWKERVKVTIDLQENKLEVPDDVADEDADEFGYTSEFDKGTAQALGPATSEQMDKKINVDKPDEDGKTLDREDHKEMEIENQDSERRPIKTLASNLTEKIKAQVDIQQLEEPQEESQAIHGQNESNRSLSESLVSLKRSYMAEDISQLGQLSLLDSDIGTSHNVEEIPGDFNENANVLWRRYELQTTRLSLELAEQLRLVMEPTLASKLQGDYKTGKRINMKKVIPYIASHYRKDKIWLRRTRPNKRDYQVVIAVDDSRSMSESHCGDVAIEALVTVCRAMSQLEVGNLAVASFGQKGNIRLLHEFDKPFTGEAGVKMISSLTFKQENTIADEPVVDLLNYVNNMLDVAVANARLPSGQNPLQQLVLIIADGRLHEKENLKRCVRDVPSRKRMVAFLLLDSHQESILDLVEYSFQGANMKVAKYLDSFPFPYYIVLRNIEALPRTLADLMRQWFELMQYSRD</sequence>
<evidence type="ECO:0000313" key="1">
    <source>
        <dbReference type="EMBL" id="KAH7866486.1"/>
    </source>
</evidence>
<evidence type="ECO:0000313" key="2">
    <source>
        <dbReference type="Proteomes" id="UP000828048"/>
    </source>
</evidence>
<dbReference type="EMBL" id="CM037159">
    <property type="protein sequence ID" value="KAH7866486.1"/>
    <property type="molecule type" value="Genomic_DNA"/>
</dbReference>
<protein>
    <submittedName>
        <fullName evidence="1">Uncharacterized protein</fullName>
    </submittedName>
</protein>
<keyword evidence="2" id="KW-1185">Reference proteome</keyword>
<reference evidence="1 2" key="1">
    <citation type="journal article" date="2021" name="Hortic Res">
        <title>High-quality reference genome and annotation aids understanding of berry development for evergreen blueberry (Vaccinium darrowii).</title>
        <authorList>
            <person name="Yu J."/>
            <person name="Hulse-Kemp A.M."/>
            <person name="Babiker E."/>
            <person name="Staton M."/>
        </authorList>
    </citation>
    <scope>NUCLEOTIDE SEQUENCE [LARGE SCALE GENOMIC DNA]</scope>
    <source>
        <strain evidence="2">cv. NJ 8807/NJ 8810</strain>
        <tissue evidence="1">Young leaf</tissue>
    </source>
</reference>